<feature type="binding site" evidence="5">
    <location>
        <begin position="24"/>
        <end position="31"/>
    </location>
    <ligand>
        <name>GTP</name>
        <dbReference type="ChEBI" id="CHEBI:37565"/>
    </ligand>
</feature>
<dbReference type="Proteomes" id="UP000230423">
    <property type="component" value="Unassembled WGS sequence"/>
</dbReference>
<dbReference type="GO" id="GO:0005525">
    <property type="term" value="F:GTP binding"/>
    <property type="evidence" value="ECO:0007669"/>
    <property type="project" value="UniProtKB-KW"/>
</dbReference>
<feature type="binding site" evidence="6">
    <location>
        <position position="31"/>
    </location>
    <ligand>
        <name>Mg(2+)</name>
        <dbReference type="ChEBI" id="CHEBI:18420"/>
    </ligand>
</feature>
<comment type="similarity">
    <text evidence="1 7">Belongs to the small GTPase superfamily. Arf family.</text>
</comment>
<dbReference type="EMBL" id="KZ345055">
    <property type="protein sequence ID" value="PIO76415.1"/>
    <property type="molecule type" value="Genomic_DNA"/>
</dbReference>
<dbReference type="FunFam" id="3.40.50.300:FF:001166">
    <property type="entry name" value="ADP-ribosylation factor D"/>
    <property type="match status" value="1"/>
</dbReference>
<dbReference type="PROSITE" id="PS51417">
    <property type="entry name" value="ARF"/>
    <property type="match status" value="1"/>
</dbReference>
<evidence type="ECO:0000256" key="6">
    <source>
        <dbReference type="PIRSR" id="PIRSR606689-2"/>
    </source>
</evidence>
<evidence type="ECO:0000313" key="9">
    <source>
        <dbReference type="Proteomes" id="UP000230423"/>
    </source>
</evidence>
<proteinExistence type="inferred from homology"/>
<sequence>MGFLSTLSQILGVGRKQVNVIVVGLDNSGKTTMLNYLRTPETRTSQIAPTVGYSVTNFTTESFSFTAFDMAGQGKYRNLWETYYLNAQAVIFVVDSADRLRVAVARDELWMILDHKDITGRPIPILVLANKMDAKDAMAAAEISTSLASKVIPDSFSPHPIQFLTLNHLEIVFAYNRIRGLDLIRGHKWNIHATCALNGAGVQRAIEWLTKEIRAYLDTLK</sequence>
<keyword evidence="4 5" id="KW-0342">GTP-binding</keyword>
<dbReference type="InterPro" id="IPR024156">
    <property type="entry name" value="Small_GTPase_ARF"/>
</dbReference>
<dbReference type="NCBIfam" id="TIGR00231">
    <property type="entry name" value="small_GTP"/>
    <property type="match status" value="1"/>
</dbReference>
<feature type="binding site" evidence="5">
    <location>
        <position position="72"/>
    </location>
    <ligand>
        <name>GTP</name>
        <dbReference type="ChEBI" id="CHEBI:37565"/>
    </ligand>
</feature>
<dbReference type="PROSITE" id="PS51419">
    <property type="entry name" value="RAB"/>
    <property type="match status" value="1"/>
</dbReference>
<dbReference type="AlphaFoldDB" id="A0A2G9V1R0"/>
<keyword evidence="9" id="KW-1185">Reference proteome</keyword>
<dbReference type="SUPFAM" id="SSF52540">
    <property type="entry name" value="P-loop containing nucleoside triphosphate hydrolases"/>
    <property type="match status" value="1"/>
</dbReference>
<evidence type="ECO:0000256" key="7">
    <source>
        <dbReference type="RuleBase" id="RU003925"/>
    </source>
</evidence>
<dbReference type="SMART" id="SM00178">
    <property type="entry name" value="SAR"/>
    <property type="match status" value="1"/>
</dbReference>
<dbReference type="InterPro" id="IPR027417">
    <property type="entry name" value="P-loop_NTPase"/>
</dbReference>
<dbReference type="InterPro" id="IPR006689">
    <property type="entry name" value="Small_GTPase_ARF/SAR"/>
</dbReference>
<evidence type="ECO:0000256" key="3">
    <source>
        <dbReference type="ARBA" id="ARBA00022741"/>
    </source>
</evidence>
<evidence type="ECO:0000256" key="5">
    <source>
        <dbReference type="PIRSR" id="PIRSR606689-1"/>
    </source>
</evidence>
<feature type="binding site" evidence="6">
    <location>
        <position position="50"/>
    </location>
    <ligand>
        <name>Mg(2+)</name>
        <dbReference type="ChEBI" id="CHEBI:18420"/>
    </ligand>
</feature>
<evidence type="ECO:0000256" key="2">
    <source>
        <dbReference type="ARBA" id="ARBA00019766"/>
    </source>
</evidence>
<dbReference type="GO" id="GO:0003924">
    <property type="term" value="F:GTPase activity"/>
    <property type="evidence" value="ECO:0007669"/>
    <property type="project" value="InterPro"/>
</dbReference>
<organism evidence="8 9">
    <name type="scientific">Teladorsagia circumcincta</name>
    <name type="common">Brown stomach worm</name>
    <name type="synonym">Ostertagia circumcincta</name>
    <dbReference type="NCBI Taxonomy" id="45464"/>
    <lineage>
        <taxon>Eukaryota</taxon>
        <taxon>Metazoa</taxon>
        <taxon>Ecdysozoa</taxon>
        <taxon>Nematoda</taxon>
        <taxon>Chromadorea</taxon>
        <taxon>Rhabditida</taxon>
        <taxon>Rhabditina</taxon>
        <taxon>Rhabditomorpha</taxon>
        <taxon>Strongyloidea</taxon>
        <taxon>Trichostrongylidae</taxon>
        <taxon>Teladorsagia</taxon>
    </lineage>
</organism>
<dbReference type="PRINTS" id="PR00328">
    <property type="entry name" value="SAR1GTPBP"/>
</dbReference>
<dbReference type="SMART" id="SM00177">
    <property type="entry name" value="ARF"/>
    <property type="match status" value="1"/>
</dbReference>
<keyword evidence="3 5" id="KW-0547">Nucleotide-binding</keyword>
<evidence type="ECO:0000256" key="4">
    <source>
        <dbReference type="ARBA" id="ARBA00023134"/>
    </source>
</evidence>
<dbReference type="InterPro" id="IPR005225">
    <property type="entry name" value="Small_GTP-bd"/>
</dbReference>
<feature type="binding site" evidence="5">
    <location>
        <begin position="130"/>
        <end position="133"/>
    </location>
    <ligand>
        <name>GTP</name>
        <dbReference type="ChEBI" id="CHEBI:37565"/>
    </ligand>
</feature>
<protein>
    <recommendedName>
        <fullName evidence="2">ADP-ribosylation factor-like protein 6</fullName>
    </recommendedName>
</protein>
<dbReference type="OrthoDB" id="442317at2759"/>
<dbReference type="Gene3D" id="3.40.50.300">
    <property type="entry name" value="P-loop containing nucleotide triphosphate hydrolases"/>
    <property type="match status" value="1"/>
</dbReference>
<keyword evidence="6" id="KW-0460">Magnesium</keyword>
<name>A0A2G9V1R0_TELCI</name>
<dbReference type="PANTHER" id="PTHR11711">
    <property type="entry name" value="ADP RIBOSYLATION FACTOR-RELATED"/>
    <property type="match status" value="1"/>
</dbReference>
<dbReference type="GO" id="GO:0046872">
    <property type="term" value="F:metal ion binding"/>
    <property type="evidence" value="ECO:0007669"/>
    <property type="project" value="UniProtKB-KW"/>
</dbReference>
<evidence type="ECO:0000256" key="1">
    <source>
        <dbReference type="ARBA" id="ARBA00010290"/>
    </source>
</evidence>
<evidence type="ECO:0000313" key="8">
    <source>
        <dbReference type="EMBL" id="PIO76415.1"/>
    </source>
</evidence>
<dbReference type="Pfam" id="PF00025">
    <property type="entry name" value="Arf"/>
    <property type="match status" value="1"/>
</dbReference>
<gene>
    <name evidence="8" type="ORF">TELCIR_01531</name>
</gene>
<reference evidence="8 9" key="1">
    <citation type="submission" date="2015-09" db="EMBL/GenBank/DDBJ databases">
        <title>Draft genome of the parasitic nematode Teladorsagia circumcincta isolate WARC Sus (inbred).</title>
        <authorList>
            <person name="Mitreva M."/>
        </authorList>
    </citation>
    <scope>NUCLEOTIDE SEQUENCE [LARGE SCALE GENOMIC DNA]</scope>
    <source>
        <strain evidence="8 9">S</strain>
    </source>
</reference>
<keyword evidence="6" id="KW-0479">Metal-binding</keyword>
<accession>A0A2G9V1R0</accession>